<keyword evidence="5 10" id="KW-0547">Nucleotide-binding</keyword>
<organism evidence="13 14">
    <name type="scientific">Dokdonella ginsengisoli</name>
    <dbReference type="NCBI Taxonomy" id="363846"/>
    <lineage>
        <taxon>Bacteria</taxon>
        <taxon>Pseudomonadati</taxon>
        <taxon>Pseudomonadota</taxon>
        <taxon>Gammaproteobacteria</taxon>
        <taxon>Lysobacterales</taxon>
        <taxon>Rhodanobacteraceae</taxon>
        <taxon>Dokdonella</taxon>
    </lineage>
</organism>
<feature type="transmembrane region" description="Helical" evidence="10">
    <location>
        <begin position="279"/>
        <end position="298"/>
    </location>
</feature>
<dbReference type="Gene3D" id="3.40.1110.10">
    <property type="entry name" value="Calcium-transporting ATPase, cytoplasmic domain N"/>
    <property type="match status" value="1"/>
</dbReference>
<keyword evidence="9 10" id="KW-0472">Membrane</keyword>
<dbReference type="Pfam" id="PF04945">
    <property type="entry name" value="YHS"/>
    <property type="match status" value="2"/>
</dbReference>
<evidence type="ECO:0000256" key="8">
    <source>
        <dbReference type="ARBA" id="ARBA00022989"/>
    </source>
</evidence>
<comment type="subcellular location">
    <subcellularLocation>
        <location evidence="10">Cell membrane</location>
    </subcellularLocation>
    <subcellularLocation>
        <location evidence="1">Endomembrane system</location>
        <topology evidence="1">Multi-pass membrane protein</topology>
    </subcellularLocation>
</comment>
<evidence type="ECO:0000313" key="14">
    <source>
        <dbReference type="Proteomes" id="UP001595886"/>
    </source>
</evidence>
<comment type="caution">
    <text evidence="13">The sequence shown here is derived from an EMBL/GenBank/DDBJ whole genome shotgun (WGS) entry which is preliminary data.</text>
</comment>
<proteinExistence type="inferred from homology"/>
<dbReference type="InterPro" id="IPR023214">
    <property type="entry name" value="HAD_sf"/>
</dbReference>
<dbReference type="InterPro" id="IPR023298">
    <property type="entry name" value="ATPase_P-typ_TM_dom_sf"/>
</dbReference>
<keyword evidence="7" id="KW-1278">Translocase</keyword>
<evidence type="ECO:0000256" key="10">
    <source>
        <dbReference type="RuleBase" id="RU362081"/>
    </source>
</evidence>
<dbReference type="RefSeq" id="WP_380021182.1">
    <property type="nucleotide sequence ID" value="NZ_JBHSHD010000008.1"/>
</dbReference>
<dbReference type="InterPro" id="IPR012348">
    <property type="entry name" value="RNR-like"/>
</dbReference>
<dbReference type="InterPro" id="IPR027256">
    <property type="entry name" value="P-typ_ATPase_IB"/>
</dbReference>
<keyword evidence="4 10" id="KW-0479">Metal-binding</keyword>
<feature type="domain" description="TRASH" evidence="12">
    <location>
        <begin position="46"/>
        <end position="84"/>
    </location>
</feature>
<dbReference type="InterPro" id="IPR044492">
    <property type="entry name" value="P_typ_ATPase_HD_dom"/>
</dbReference>
<feature type="region of interest" description="Disordered" evidence="11">
    <location>
        <begin position="1"/>
        <end position="31"/>
    </location>
</feature>
<name>A0ABV9QW02_9GAMM</name>
<evidence type="ECO:0000259" key="12">
    <source>
        <dbReference type="SMART" id="SM00746"/>
    </source>
</evidence>
<evidence type="ECO:0000256" key="7">
    <source>
        <dbReference type="ARBA" id="ARBA00022967"/>
    </source>
</evidence>
<dbReference type="Pfam" id="PF19335">
    <property type="entry name" value="HMBD"/>
    <property type="match status" value="1"/>
</dbReference>
<dbReference type="SFLD" id="SFLDF00027">
    <property type="entry name" value="p-type_atpase"/>
    <property type="match status" value="1"/>
</dbReference>
<evidence type="ECO:0000256" key="5">
    <source>
        <dbReference type="ARBA" id="ARBA00022741"/>
    </source>
</evidence>
<evidence type="ECO:0000256" key="4">
    <source>
        <dbReference type="ARBA" id="ARBA00022723"/>
    </source>
</evidence>
<reference evidence="14" key="1">
    <citation type="journal article" date="2019" name="Int. J. Syst. Evol. Microbiol.">
        <title>The Global Catalogue of Microorganisms (GCM) 10K type strain sequencing project: providing services to taxonomists for standard genome sequencing and annotation.</title>
        <authorList>
            <consortium name="The Broad Institute Genomics Platform"/>
            <consortium name="The Broad Institute Genome Sequencing Center for Infectious Disease"/>
            <person name="Wu L."/>
            <person name="Ma J."/>
        </authorList>
    </citation>
    <scope>NUCLEOTIDE SEQUENCE [LARGE SCALE GENOMIC DNA]</scope>
    <source>
        <strain evidence="14">CCUG 30340</strain>
    </source>
</reference>
<dbReference type="InterPro" id="IPR045800">
    <property type="entry name" value="HMBD"/>
</dbReference>
<dbReference type="PRINTS" id="PR00943">
    <property type="entry name" value="CUATPASE"/>
</dbReference>
<comment type="similarity">
    <text evidence="2 10">Belongs to the cation transport ATPase (P-type) (TC 3.A.3) family. Type IB subfamily.</text>
</comment>
<keyword evidence="14" id="KW-1185">Reference proteome</keyword>
<evidence type="ECO:0000256" key="3">
    <source>
        <dbReference type="ARBA" id="ARBA00022692"/>
    </source>
</evidence>
<accession>A0ABV9QW02</accession>
<evidence type="ECO:0000313" key="13">
    <source>
        <dbReference type="EMBL" id="MFC4820986.1"/>
    </source>
</evidence>
<dbReference type="InterPro" id="IPR008250">
    <property type="entry name" value="ATPase_P-typ_transduc_dom_A_sf"/>
</dbReference>
<dbReference type="InterPro" id="IPR007029">
    <property type="entry name" value="YHS_dom"/>
</dbReference>
<feature type="domain" description="TRASH" evidence="12">
    <location>
        <begin position="116"/>
        <end position="154"/>
    </location>
</feature>
<dbReference type="InterPro" id="IPR036412">
    <property type="entry name" value="HAD-like_sf"/>
</dbReference>
<dbReference type="NCBIfam" id="TIGR01511">
    <property type="entry name" value="ATPase-IB1_Cu"/>
    <property type="match status" value="1"/>
</dbReference>
<dbReference type="SFLD" id="SFLDG00002">
    <property type="entry name" value="C1.7:_P-type_atpase_like"/>
    <property type="match status" value="1"/>
</dbReference>
<dbReference type="InterPro" id="IPR009078">
    <property type="entry name" value="Ferritin-like_SF"/>
</dbReference>
<feature type="transmembrane region" description="Helical" evidence="10">
    <location>
        <begin position="248"/>
        <end position="267"/>
    </location>
</feature>
<evidence type="ECO:0000256" key="6">
    <source>
        <dbReference type="ARBA" id="ARBA00022840"/>
    </source>
</evidence>
<feature type="transmembrane region" description="Helical" evidence="10">
    <location>
        <begin position="840"/>
        <end position="862"/>
    </location>
</feature>
<evidence type="ECO:0000256" key="2">
    <source>
        <dbReference type="ARBA" id="ARBA00006024"/>
    </source>
</evidence>
<evidence type="ECO:0000256" key="1">
    <source>
        <dbReference type="ARBA" id="ARBA00004127"/>
    </source>
</evidence>
<dbReference type="Gene3D" id="1.10.620.20">
    <property type="entry name" value="Ribonucleotide Reductase, subunit A"/>
    <property type="match status" value="2"/>
</dbReference>
<gene>
    <name evidence="13" type="ORF">ACFO6Q_11665</name>
</gene>
<keyword evidence="6 10" id="KW-0067">ATP-binding</keyword>
<dbReference type="SUPFAM" id="SSF56784">
    <property type="entry name" value="HAD-like"/>
    <property type="match status" value="1"/>
</dbReference>
<dbReference type="NCBIfam" id="TIGR01494">
    <property type="entry name" value="ATPase_P-type"/>
    <property type="match status" value="1"/>
</dbReference>
<dbReference type="Gene3D" id="2.70.150.10">
    <property type="entry name" value="Calcium-transporting ATPase, cytoplasmic transduction domain A"/>
    <property type="match status" value="1"/>
</dbReference>
<keyword evidence="3 10" id="KW-0812">Transmembrane</keyword>
<dbReference type="SFLD" id="SFLDS00003">
    <property type="entry name" value="Haloacid_Dehalogenase"/>
    <property type="match status" value="1"/>
</dbReference>
<dbReference type="InterPro" id="IPR059000">
    <property type="entry name" value="ATPase_P-type_domA"/>
</dbReference>
<dbReference type="InterPro" id="IPR023299">
    <property type="entry name" value="ATPase_P-typ_cyto_dom_N"/>
</dbReference>
<feature type="transmembrane region" description="Helical" evidence="10">
    <location>
        <begin position="815"/>
        <end position="834"/>
    </location>
</feature>
<evidence type="ECO:0000256" key="11">
    <source>
        <dbReference type="SAM" id="MobiDB-lite"/>
    </source>
</evidence>
<dbReference type="CDD" id="cd02094">
    <property type="entry name" value="P-type_ATPase_Cu-like"/>
    <property type="match status" value="1"/>
</dbReference>
<feature type="transmembrane region" description="Helical" evidence="10">
    <location>
        <begin position="499"/>
        <end position="522"/>
    </location>
</feature>
<dbReference type="InterPro" id="IPR018303">
    <property type="entry name" value="ATPase_P-typ_P_site"/>
</dbReference>
<protein>
    <submittedName>
        <fullName evidence="13">Heavy metal translocating P-type ATPase</fullName>
    </submittedName>
</protein>
<evidence type="ECO:0000256" key="9">
    <source>
        <dbReference type="ARBA" id="ARBA00023136"/>
    </source>
</evidence>
<dbReference type="SUPFAM" id="SSF81665">
    <property type="entry name" value="Calcium ATPase, transmembrane domain M"/>
    <property type="match status" value="1"/>
</dbReference>
<feature type="transmembrane region" description="Helical" evidence="10">
    <location>
        <begin position="219"/>
        <end position="242"/>
    </location>
</feature>
<dbReference type="InterPro" id="IPR011017">
    <property type="entry name" value="TRASH_dom"/>
</dbReference>
<dbReference type="PRINTS" id="PR00119">
    <property type="entry name" value="CATATPASE"/>
</dbReference>
<dbReference type="SMART" id="SM00746">
    <property type="entry name" value="TRASH"/>
    <property type="match status" value="2"/>
</dbReference>
<dbReference type="NCBIfam" id="TIGR01525">
    <property type="entry name" value="ATPase-IB_hvy"/>
    <property type="match status" value="1"/>
</dbReference>
<dbReference type="PANTHER" id="PTHR43520">
    <property type="entry name" value="ATP7, ISOFORM B"/>
    <property type="match status" value="1"/>
</dbReference>
<sequence>MSAHGKHHDHGHDHEHGAHAPSSPSAHGCCSTKRDAAEATKAIVLDPVCGMQVDPATSEHRAEHAGRYYHFCSARCREKFVADPQAYLEPKPAAAQSCCSTPHGAAATAAATGVLDPVCGMTVDPATSAHHATHAGHDYHFCSARCREKFVADPQKYLTPQPPAAPAPAGATYICPMHPQIRQDHPGTCPICGMALEPEMPSLEEEEDNPELRDFSRRFWWTLPLSLIVLVLAMFGHAFAFLSTAARTWIEFALAAPVVLWAGRPFFERCVQSIRNRSPNMWTLIGIGVAAAFGYSAVATLAPQWFPDSFREHGRVGVYFEAAAVIVSLTLLGQLLELRARSKTSAAIKALLGLAPKTARRLREDGGEEDVPLEHVHVGDRLRVRPGEKVPVDGVVVEGRSNLDESMLTGEPMPVEKSPGDAVIGATLNGTGSLVIRAEKVGSGTMLAQIVQLVAQAQRSRAPMQRMADRVSYGFVLAVLAVAVLTFFGWGLFGPQPSWTYAVLNAVSVLIIACPCALGLATPMSIMVATGRAARVGVLFRDAQAIERLRTIDTLIVDKTGTLTEGKPAFRELIAASGFDGDEALRLAAALERGSEHPLAEAIVAQAHRRGMDPEPAQAFESVTGQGVRGRVDGRAVAFGNEALMQQVGAGIAPLRERAQALRAEGATVMWLAVDGRLAAALAVADPVKATTPAALAALRAAGLHVVMASGDAQATAAAVGRALGIDEVRGEVRPQDKAELVRQLQAQGRRVAMAGDGINDAPALAAADVGIAMGTGTDVAMSSAQVTLVKGDLRRILEARAISASTVANMKQNLGFALFYNAIGVPLAAGVLYPVFGLLLSPMIAALAMSLSSVSVVGNALRLARSPVSVAGKEG</sequence>
<feature type="transmembrane region" description="Helical" evidence="10">
    <location>
        <begin position="471"/>
        <end position="493"/>
    </location>
</feature>
<keyword evidence="8 10" id="KW-1133">Transmembrane helix</keyword>
<dbReference type="SUPFAM" id="SSF47240">
    <property type="entry name" value="Ferritin-like"/>
    <property type="match status" value="2"/>
</dbReference>
<dbReference type="PROSITE" id="PS00154">
    <property type="entry name" value="ATPASE_E1_E2"/>
    <property type="match status" value="1"/>
</dbReference>
<dbReference type="SUPFAM" id="SSF81653">
    <property type="entry name" value="Calcium ATPase, transduction domain A"/>
    <property type="match status" value="1"/>
</dbReference>
<dbReference type="InterPro" id="IPR001757">
    <property type="entry name" value="P_typ_ATPase"/>
</dbReference>
<keyword evidence="10" id="KW-1003">Cell membrane</keyword>
<dbReference type="Proteomes" id="UP001595886">
    <property type="component" value="Unassembled WGS sequence"/>
</dbReference>
<feature type="transmembrane region" description="Helical" evidence="10">
    <location>
        <begin position="318"/>
        <end position="336"/>
    </location>
</feature>
<dbReference type="EMBL" id="JBHSHD010000008">
    <property type="protein sequence ID" value="MFC4820986.1"/>
    <property type="molecule type" value="Genomic_DNA"/>
</dbReference>
<dbReference type="PANTHER" id="PTHR43520:SF8">
    <property type="entry name" value="P-TYPE CU(+) TRANSPORTER"/>
    <property type="match status" value="1"/>
</dbReference>
<dbReference type="Pfam" id="PF00122">
    <property type="entry name" value="E1-E2_ATPase"/>
    <property type="match status" value="1"/>
</dbReference>
<dbReference type="Pfam" id="PF00702">
    <property type="entry name" value="Hydrolase"/>
    <property type="match status" value="1"/>
</dbReference>
<dbReference type="Gene3D" id="3.40.50.1000">
    <property type="entry name" value="HAD superfamily/HAD-like"/>
    <property type="match status" value="1"/>
</dbReference>